<dbReference type="OrthoDB" id="5966510at2759"/>
<feature type="region of interest" description="Disordered" evidence="1">
    <location>
        <begin position="1"/>
        <end position="31"/>
    </location>
</feature>
<dbReference type="Gene3D" id="2.60.120.10">
    <property type="entry name" value="Jelly Rolls"/>
    <property type="match status" value="2"/>
</dbReference>
<reference evidence="3" key="2">
    <citation type="submission" date="2021-01" db="UniProtKB">
        <authorList>
            <consortium name="EnsemblMetazoa"/>
        </authorList>
    </citation>
    <scope>IDENTIFICATION</scope>
</reference>
<dbReference type="RefSeq" id="XP_030833582.1">
    <property type="nucleotide sequence ID" value="XM_030977722.1"/>
</dbReference>
<dbReference type="AlphaFoldDB" id="A0A7M7N507"/>
<dbReference type="RefSeq" id="XP_030831084.1">
    <property type="nucleotide sequence ID" value="XM_030975224.1"/>
</dbReference>
<evidence type="ECO:0000313" key="4">
    <source>
        <dbReference type="Proteomes" id="UP000007110"/>
    </source>
</evidence>
<feature type="compositionally biased region" description="Basic and acidic residues" evidence="1">
    <location>
        <begin position="116"/>
        <end position="125"/>
    </location>
</feature>
<dbReference type="Proteomes" id="UP000007110">
    <property type="component" value="Unassembled WGS sequence"/>
</dbReference>
<reference evidence="4" key="1">
    <citation type="submission" date="2015-02" db="EMBL/GenBank/DDBJ databases">
        <title>Genome sequencing for Strongylocentrotus purpuratus.</title>
        <authorList>
            <person name="Murali S."/>
            <person name="Liu Y."/>
            <person name="Vee V."/>
            <person name="English A."/>
            <person name="Wang M."/>
            <person name="Skinner E."/>
            <person name="Han Y."/>
            <person name="Muzny D.M."/>
            <person name="Worley K.C."/>
            <person name="Gibbs R.A."/>
        </authorList>
    </citation>
    <scope>NUCLEOTIDE SEQUENCE</scope>
</reference>
<feature type="compositionally biased region" description="Polar residues" evidence="1">
    <location>
        <begin position="94"/>
        <end position="109"/>
    </location>
</feature>
<dbReference type="InterPro" id="IPR014710">
    <property type="entry name" value="RmlC-like_jellyroll"/>
</dbReference>
<dbReference type="EnsemblMetazoa" id="XM_030977722">
    <property type="protein sequence ID" value="XP_030833582"/>
    <property type="gene ID" value="LOC575845"/>
</dbReference>
<evidence type="ECO:0000313" key="3">
    <source>
        <dbReference type="EnsemblMetazoa" id="XP_030831084"/>
    </source>
</evidence>
<dbReference type="GeneID" id="575845"/>
<dbReference type="GeneID" id="115920174"/>
<protein>
    <recommendedName>
        <fullName evidence="2">Cyclic nucleotide-binding domain-containing protein</fullName>
    </recommendedName>
</protein>
<dbReference type="KEGG" id="spu:115920174"/>
<proteinExistence type="predicted"/>
<dbReference type="InterPro" id="IPR018490">
    <property type="entry name" value="cNMP-bd_dom_sf"/>
</dbReference>
<dbReference type="PANTHER" id="PTHR23011">
    <property type="entry name" value="CYCLIC NUCLEOTIDE-BINDING DOMAIN CONTAINING PROTEIN"/>
    <property type="match status" value="1"/>
</dbReference>
<dbReference type="CDD" id="cd00038">
    <property type="entry name" value="CAP_ED"/>
    <property type="match status" value="1"/>
</dbReference>
<dbReference type="SUPFAM" id="SSF51206">
    <property type="entry name" value="cAMP-binding domain-like"/>
    <property type="match status" value="1"/>
</dbReference>
<name>A0A7M7N507_STRPU</name>
<dbReference type="InParanoid" id="A0A7M7N507"/>
<dbReference type="OMA" id="HGGHILY"/>
<dbReference type="KEGG" id="spu:575845"/>
<organism evidence="3 4">
    <name type="scientific">Strongylocentrotus purpuratus</name>
    <name type="common">Purple sea urchin</name>
    <dbReference type="NCBI Taxonomy" id="7668"/>
    <lineage>
        <taxon>Eukaryota</taxon>
        <taxon>Metazoa</taxon>
        <taxon>Echinodermata</taxon>
        <taxon>Eleutherozoa</taxon>
        <taxon>Echinozoa</taxon>
        <taxon>Echinoidea</taxon>
        <taxon>Euechinoidea</taxon>
        <taxon>Echinacea</taxon>
        <taxon>Camarodonta</taxon>
        <taxon>Echinidea</taxon>
        <taxon>Strongylocentrotidae</taxon>
        <taxon>Strongylocentrotus</taxon>
    </lineage>
</organism>
<feature type="domain" description="Cyclic nucleotide-binding" evidence="2">
    <location>
        <begin position="335"/>
        <end position="443"/>
    </location>
</feature>
<evidence type="ECO:0000256" key="1">
    <source>
        <dbReference type="SAM" id="MobiDB-lite"/>
    </source>
</evidence>
<feature type="compositionally biased region" description="Basic and acidic residues" evidence="1">
    <location>
        <begin position="7"/>
        <end position="16"/>
    </location>
</feature>
<dbReference type="EnsemblMetazoa" id="XM_030975224">
    <property type="protein sequence ID" value="XP_030831084"/>
    <property type="gene ID" value="LOC115920174"/>
</dbReference>
<dbReference type="PANTHER" id="PTHR23011:SF32">
    <property type="entry name" value="CYCLIC NUCLEOTIDE-BINDING DOMAIN-CONTAINING PROTEIN 1"/>
    <property type="match status" value="1"/>
</dbReference>
<feature type="region of interest" description="Disordered" evidence="1">
    <location>
        <begin position="94"/>
        <end position="125"/>
    </location>
</feature>
<sequence>MALVPKGKGDADWSKRDRQKTRHNVPDEKEHSAINYDKLKWLCELDGLHSSIEGEPSSDEAHKLFMENYKSIFVNGKPQPGMLPVLGKDISGSKSLGATNNSTENPTVTKSKKKNAKEETQELHDDHISHDIKEHMAKLHKERKILDPVIIQRNRIKDLRTILKKMPYERKADENDLVYSHLKAFTDLSKQLTNKELKELSTLVTLDVWRDEGYTVFANSGFFTVLKGSVIPQSRPWIQYRGAAGKVPLLVTESSHSEDRFPELKVGDCFGTLEKVEGPEANSKLLTVSINSVPTEFLKISSNDFKRITEQIQSQENTEKINLINSCKAYLMWPRQSLLKLAELLEWTTFQENTVLVSEGFLCPFIGFVKSGECHVLRQVEVKEVLPNGKEERRHKQVVMGQLLHSESFGEISVLREELSNSSIVTSTSVELGVISVERINELDETTRSLLLQSNETLYESLSETEIHSEYIDQEQKREWNQFKHNVLVDVINARGIRPGYGKWAK</sequence>
<keyword evidence="4" id="KW-1185">Reference proteome</keyword>
<dbReference type="PROSITE" id="PS50042">
    <property type="entry name" value="CNMP_BINDING_3"/>
    <property type="match status" value="1"/>
</dbReference>
<dbReference type="InterPro" id="IPR000595">
    <property type="entry name" value="cNMP-bd_dom"/>
</dbReference>
<accession>A0A7M7N507</accession>
<evidence type="ECO:0000259" key="2">
    <source>
        <dbReference type="PROSITE" id="PS50042"/>
    </source>
</evidence>